<evidence type="ECO:0000313" key="2">
    <source>
        <dbReference type="Proteomes" id="UP000887013"/>
    </source>
</evidence>
<protein>
    <submittedName>
        <fullName evidence="1">Uncharacterized protein</fullName>
    </submittedName>
</protein>
<accession>A0A8X6N469</accession>
<proteinExistence type="predicted"/>
<dbReference type="Proteomes" id="UP000887013">
    <property type="component" value="Unassembled WGS sequence"/>
</dbReference>
<comment type="caution">
    <text evidence="1">The sequence shown here is derived from an EMBL/GenBank/DDBJ whole genome shotgun (WGS) entry which is preliminary data.</text>
</comment>
<name>A0A8X6N469_NEPPI</name>
<organism evidence="1 2">
    <name type="scientific">Nephila pilipes</name>
    <name type="common">Giant wood spider</name>
    <name type="synonym">Nephila maculata</name>
    <dbReference type="NCBI Taxonomy" id="299642"/>
    <lineage>
        <taxon>Eukaryota</taxon>
        <taxon>Metazoa</taxon>
        <taxon>Ecdysozoa</taxon>
        <taxon>Arthropoda</taxon>
        <taxon>Chelicerata</taxon>
        <taxon>Arachnida</taxon>
        <taxon>Araneae</taxon>
        <taxon>Araneomorphae</taxon>
        <taxon>Entelegynae</taxon>
        <taxon>Araneoidea</taxon>
        <taxon>Nephilidae</taxon>
        <taxon>Nephila</taxon>
    </lineage>
</organism>
<gene>
    <name evidence="1" type="primary">Wcon_00664</name>
    <name evidence="1" type="ORF">NPIL_540111</name>
</gene>
<keyword evidence="2" id="KW-1185">Reference proteome</keyword>
<evidence type="ECO:0000313" key="1">
    <source>
        <dbReference type="EMBL" id="GFS92376.1"/>
    </source>
</evidence>
<dbReference type="OrthoDB" id="6437663at2759"/>
<sequence>METLITETTEYFALPSLEYQVLLRIVTDLWNRETARNGLRLSFHSSRDEHFHGVLSVIRDNINRMPLPSTFKKELLRFNEGISGEILKWSKYHNENYCLNIVVPKTVCWKPSGTINYEKTAKLLTQNSTLTIFTRLFLSFMYGFEDSTKELLTVATENDSNQIKNTDAYFLSFWAEFLALDTNSLWNDIRGNQEVENILIQVFRMSVKRREIFVSEYIIKKLKPENKRNLVTIFEETTAIFYAFFPRVPFITNFVHADILCWLLHKLEKQQQQRMLMKHPFPVLISYLEWPRQGLFLKMANYLFKYLSGIHFGYLLKEIAYRKTHDSDFDYGTLFGQFWRHSHAAHKKYAIATKTCWSALYHLFMIGDIQNIEMCFENATDDQKQKFLNSNWGTRMKIDLHHMGKNDLLNHLENCLPLK</sequence>
<reference evidence="1" key="1">
    <citation type="submission" date="2020-08" db="EMBL/GenBank/DDBJ databases">
        <title>Multicomponent nature underlies the extraordinary mechanical properties of spider dragline silk.</title>
        <authorList>
            <person name="Kono N."/>
            <person name="Nakamura H."/>
            <person name="Mori M."/>
            <person name="Yoshida Y."/>
            <person name="Ohtoshi R."/>
            <person name="Malay A.D."/>
            <person name="Moran D.A.P."/>
            <person name="Tomita M."/>
            <person name="Numata K."/>
            <person name="Arakawa K."/>
        </authorList>
    </citation>
    <scope>NUCLEOTIDE SEQUENCE</scope>
</reference>
<dbReference type="AlphaFoldDB" id="A0A8X6N469"/>
<dbReference type="EMBL" id="BMAW01053682">
    <property type="protein sequence ID" value="GFS92376.1"/>
    <property type="molecule type" value="Genomic_DNA"/>
</dbReference>